<dbReference type="Proteomes" id="UP000198553">
    <property type="component" value="Unassembled WGS sequence"/>
</dbReference>
<dbReference type="OrthoDB" id="2923064at2"/>
<accession>A0A1H8E489</accession>
<dbReference type="Pfam" id="PF10949">
    <property type="entry name" value="DUF2777"/>
    <property type="match status" value="1"/>
</dbReference>
<dbReference type="AlphaFoldDB" id="A0A1H8E489"/>
<proteinExistence type="predicted"/>
<dbReference type="RefSeq" id="WP_090746620.1">
    <property type="nucleotide sequence ID" value="NZ_FOBW01000009.1"/>
</dbReference>
<evidence type="ECO:0008006" key="3">
    <source>
        <dbReference type="Google" id="ProtNLM"/>
    </source>
</evidence>
<keyword evidence="2" id="KW-1185">Reference proteome</keyword>
<protein>
    <recommendedName>
        <fullName evidence="3">DUF2777 domain-containing protein</fullName>
    </recommendedName>
</protein>
<evidence type="ECO:0000313" key="1">
    <source>
        <dbReference type="EMBL" id="SEN13587.1"/>
    </source>
</evidence>
<dbReference type="InterPro" id="IPR024488">
    <property type="entry name" value="DUF2777"/>
</dbReference>
<reference evidence="2" key="1">
    <citation type="submission" date="2016-10" db="EMBL/GenBank/DDBJ databases">
        <authorList>
            <person name="Varghese N."/>
            <person name="Submissions S."/>
        </authorList>
    </citation>
    <scope>NUCLEOTIDE SEQUENCE [LARGE SCALE GENOMIC DNA]</scope>
    <source>
        <strain evidence="2">B48,IBRC-M 10115,DSM 25386,CECT 8001</strain>
    </source>
</reference>
<evidence type="ECO:0000313" key="2">
    <source>
        <dbReference type="Proteomes" id="UP000198553"/>
    </source>
</evidence>
<dbReference type="EMBL" id="FOBW01000009">
    <property type="protein sequence ID" value="SEN13587.1"/>
    <property type="molecule type" value="Genomic_DNA"/>
</dbReference>
<organism evidence="1 2">
    <name type="scientific">Mesobacillus persicus</name>
    <dbReference type="NCBI Taxonomy" id="930146"/>
    <lineage>
        <taxon>Bacteria</taxon>
        <taxon>Bacillati</taxon>
        <taxon>Bacillota</taxon>
        <taxon>Bacilli</taxon>
        <taxon>Bacillales</taxon>
        <taxon>Bacillaceae</taxon>
        <taxon>Mesobacillus</taxon>
    </lineage>
</organism>
<name>A0A1H8E489_9BACI</name>
<sequence length="186" mass="21896">MNQQQRLKLIEDQQRAYDSGTIEFINQQWVFFDEETEEAALLETFLHQEIDILRGKSWNKGLLIEGGRVQCGTETFDLKDRETIRIRKHLIYSLERLLDELNDEAFLYFLNTLNSLQFSIHDCIYCYNHLNFLNPNDSAGGVNFLIFDNSEQICSIQHHFDYGASRNDRFEFTLNSGKRTVIEKIS</sequence>
<gene>
    <name evidence="1" type="ORF">SAMN05192533_109136</name>
</gene>